<keyword evidence="3" id="KW-1185">Reference proteome</keyword>
<organism evidence="2 3">
    <name type="scientific">Hymenobacter artigasi</name>
    <dbReference type="NCBI Taxonomy" id="2719616"/>
    <lineage>
        <taxon>Bacteria</taxon>
        <taxon>Pseudomonadati</taxon>
        <taxon>Bacteroidota</taxon>
        <taxon>Cytophagia</taxon>
        <taxon>Cytophagales</taxon>
        <taxon>Hymenobacteraceae</taxon>
        <taxon>Hymenobacter</taxon>
    </lineage>
</organism>
<reference evidence="2 3" key="1">
    <citation type="submission" date="2020-03" db="EMBL/GenBank/DDBJ databases">
        <title>Genomic Encyclopedia of Type Strains, Phase IV (KMG-V): Genome sequencing to study the core and pangenomes of soil and plant-associated prokaryotes.</title>
        <authorList>
            <person name="Whitman W."/>
        </authorList>
    </citation>
    <scope>NUCLEOTIDE SEQUENCE [LARGE SCALE GENOMIC DNA]</scope>
    <source>
        <strain evidence="2 3">1B</strain>
    </source>
</reference>
<evidence type="ECO:0000256" key="1">
    <source>
        <dbReference type="SAM" id="MobiDB-lite"/>
    </source>
</evidence>
<comment type="caution">
    <text evidence="2">The sequence shown here is derived from an EMBL/GenBank/DDBJ whole genome shotgun (WGS) entry which is preliminary data.</text>
</comment>
<name>A0ABX1HDX6_9BACT</name>
<proteinExistence type="predicted"/>
<feature type="compositionally biased region" description="Pro residues" evidence="1">
    <location>
        <begin position="1"/>
        <end position="11"/>
    </location>
</feature>
<feature type="compositionally biased region" description="Basic and acidic residues" evidence="1">
    <location>
        <begin position="44"/>
        <end position="64"/>
    </location>
</feature>
<dbReference type="RefSeq" id="WP_168672047.1">
    <property type="nucleotide sequence ID" value="NZ_JAAVTK010000002.1"/>
</dbReference>
<protein>
    <submittedName>
        <fullName evidence="2">Uncharacterized protein</fullName>
    </submittedName>
</protein>
<dbReference type="EMBL" id="JAAVTK010000002">
    <property type="protein sequence ID" value="NKI88415.1"/>
    <property type="molecule type" value="Genomic_DNA"/>
</dbReference>
<accession>A0ABX1HDX6</accession>
<sequence length="64" mass="6881">MKKKPLLPPTTTPVVPDLAAEAHEGTPEYGEFGEPSTEPAPEPAPDHRAEGGNVFDLRDEQTTL</sequence>
<feature type="region of interest" description="Disordered" evidence="1">
    <location>
        <begin position="1"/>
        <end position="64"/>
    </location>
</feature>
<gene>
    <name evidence="2" type="ORF">HBN54_001002</name>
</gene>
<dbReference type="Proteomes" id="UP000717634">
    <property type="component" value="Unassembled WGS sequence"/>
</dbReference>
<evidence type="ECO:0000313" key="2">
    <source>
        <dbReference type="EMBL" id="NKI88415.1"/>
    </source>
</evidence>
<evidence type="ECO:0000313" key="3">
    <source>
        <dbReference type="Proteomes" id="UP000717634"/>
    </source>
</evidence>